<gene>
    <name evidence="3" type="ORF">SAMN05216598_1201</name>
</gene>
<proteinExistence type="predicted"/>
<dbReference type="Proteomes" id="UP000199524">
    <property type="component" value="Chromosome I"/>
</dbReference>
<organism evidence="3 4">
    <name type="scientific">Pseudomonas asplenii</name>
    <dbReference type="NCBI Taxonomy" id="53407"/>
    <lineage>
        <taxon>Bacteria</taxon>
        <taxon>Pseudomonadati</taxon>
        <taxon>Pseudomonadota</taxon>
        <taxon>Gammaproteobacteria</taxon>
        <taxon>Pseudomonadales</taxon>
        <taxon>Pseudomonadaceae</taxon>
        <taxon>Pseudomonas</taxon>
    </lineage>
</organism>
<evidence type="ECO:0000313" key="3">
    <source>
        <dbReference type="EMBL" id="SDS31798.1"/>
    </source>
</evidence>
<keyword evidence="2" id="KW-0378">Hydrolase</keyword>
<name>A0A1H1R7X1_9PSED</name>
<dbReference type="EMBL" id="LT629777">
    <property type="protein sequence ID" value="SDS31798.1"/>
    <property type="molecule type" value="Genomic_DNA"/>
</dbReference>
<dbReference type="GO" id="GO:0006935">
    <property type="term" value="P:chemotaxis"/>
    <property type="evidence" value="ECO:0007669"/>
    <property type="project" value="UniProtKB-KW"/>
</dbReference>
<dbReference type="GeneID" id="300206223"/>
<sequence>MNSTLFLRPGDYFFGQHEGGVTTLLGSCVAITLWHPRWRLLAVSHYLLPTDPMARGGLDTRYGEGVFRRIQADMQRHGTHPGEYRKGIFGGGSLVRFEGPRGRRVGHSNSTFAREQFNRRNWAVDDCDLDGQHYRRLHIDGRNGVIDCQRNKVQPLQLGARSR</sequence>
<reference evidence="4" key="1">
    <citation type="submission" date="2016-10" db="EMBL/GenBank/DDBJ databases">
        <authorList>
            <person name="Varghese N."/>
            <person name="Submissions S."/>
        </authorList>
    </citation>
    <scope>NUCLEOTIDE SEQUENCE [LARGE SCALE GENOMIC DNA]</scope>
    <source>
        <strain evidence="4">ATCC 23835</strain>
    </source>
</reference>
<dbReference type="AlphaFoldDB" id="A0A1H1R7X1"/>
<evidence type="ECO:0000256" key="1">
    <source>
        <dbReference type="ARBA" id="ARBA00022500"/>
    </source>
</evidence>
<keyword evidence="1" id="KW-0145">Chemotaxis</keyword>
<dbReference type="InterPro" id="IPR011324">
    <property type="entry name" value="Cytotoxic_necrot_fac-like_cat"/>
</dbReference>
<dbReference type="SUPFAM" id="SSF64438">
    <property type="entry name" value="CNF1/YfiH-like putative cysteine hydrolases"/>
    <property type="match status" value="1"/>
</dbReference>
<dbReference type="Gene3D" id="3.30.1330.200">
    <property type="match status" value="1"/>
</dbReference>
<dbReference type="PANTHER" id="PTHR35147">
    <property type="entry name" value="CHEMORECEPTOR GLUTAMINE DEAMIDASE CHED-RELATED"/>
    <property type="match status" value="1"/>
</dbReference>
<evidence type="ECO:0000313" key="4">
    <source>
        <dbReference type="Proteomes" id="UP000199524"/>
    </source>
</evidence>
<accession>A0A1H1R7X1</accession>
<dbReference type="InterPro" id="IPR038592">
    <property type="entry name" value="CheD-like_sf"/>
</dbReference>
<dbReference type="RefSeq" id="WP_090203123.1">
    <property type="nucleotide sequence ID" value="NZ_LT629777.1"/>
</dbReference>
<dbReference type="CDD" id="cd16352">
    <property type="entry name" value="CheD"/>
    <property type="match status" value="1"/>
</dbReference>
<evidence type="ECO:0000256" key="2">
    <source>
        <dbReference type="ARBA" id="ARBA00022801"/>
    </source>
</evidence>
<dbReference type="InterPro" id="IPR005659">
    <property type="entry name" value="Chemorcpt_Glu_NH3ase_CheD"/>
</dbReference>
<protein>
    <submittedName>
        <fullName evidence="3">CheD, stimulates methylation of MCP proteins</fullName>
    </submittedName>
</protein>
<dbReference type="Pfam" id="PF03975">
    <property type="entry name" value="CheD"/>
    <property type="match status" value="1"/>
</dbReference>
<dbReference type="PANTHER" id="PTHR35147:SF3">
    <property type="entry name" value="CHEMORECEPTOR GLUTAMINE DEAMIDASE CHED 1-RELATED"/>
    <property type="match status" value="1"/>
</dbReference>
<dbReference type="GO" id="GO:0050568">
    <property type="term" value="F:protein-glutamine glutaminase activity"/>
    <property type="evidence" value="ECO:0007669"/>
    <property type="project" value="InterPro"/>
</dbReference>
<keyword evidence="4" id="KW-1185">Reference proteome</keyword>